<keyword evidence="2" id="KW-0378">Hydrolase</keyword>
<evidence type="ECO:0000256" key="2">
    <source>
        <dbReference type="ARBA" id="ARBA00022801"/>
    </source>
</evidence>
<feature type="region of interest" description="Disordered" evidence="3">
    <location>
        <begin position="525"/>
        <end position="575"/>
    </location>
</feature>
<dbReference type="EMBL" id="JAEFBK010000005">
    <property type="protein sequence ID" value="KAG7603741.1"/>
    <property type="molecule type" value="Genomic_DNA"/>
</dbReference>
<reference evidence="5 6" key="1">
    <citation type="submission" date="2020-12" db="EMBL/GenBank/DDBJ databases">
        <title>Concerted genomic and epigenomic changes stabilize Arabidopsis allopolyploids.</title>
        <authorList>
            <person name="Chen Z."/>
        </authorList>
    </citation>
    <scope>NUCLEOTIDE SEQUENCE [LARGE SCALE GENOMIC DNA]</scope>
    <source>
        <strain evidence="5">Allo738</strain>
        <tissue evidence="5">Leaf</tissue>
    </source>
</reference>
<evidence type="ECO:0000256" key="3">
    <source>
        <dbReference type="SAM" id="MobiDB-lite"/>
    </source>
</evidence>
<feature type="region of interest" description="Disordered" evidence="3">
    <location>
        <begin position="460"/>
        <end position="488"/>
    </location>
</feature>
<dbReference type="PROSITE" id="PS50600">
    <property type="entry name" value="ULP_PROTEASE"/>
    <property type="match status" value="1"/>
</dbReference>
<evidence type="ECO:0000259" key="4">
    <source>
        <dbReference type="PROSITE" id="PS50600"/>
    </source>
</evidence>
<feature type="compositionally biased region" description="Basic and acidic residues" evidence="3">
    <location>
        <begin position="476"/>
        <end position="485"/>
    </location>
</feature>
<accession>A0A8T2D9M4</accession>
<comment type="caution">
    <text evidence="5">The sequence shown here is derived from an EMBL/GenBank/DDBJ whole genome shotgun (WGS) entry which is preliminary data.</text>
</comment>
<sequence>MEEVELPNRLIAFGEKPLGERVNVYNKIKTLCSIINALDDEERAFIINSSLGGLMDFPNKPAFSASYSLFLLSRQLEVAKPHEIWIVYASTPVRFSLREFKIVTGLPCGKYPKVPKKKKKGTAGKQIPYYSSLFGLEEDVMVERVITMLKKKVVTDQEIRLRYACLALVDGFLLLTSHYPKIMKDHAEMAEDLQWFLKYPWGRLSFEMMTTSIKEREVEQLATTCIAVQGFLYALQLVVLEAAPVIQEGPQIDEIVGSDSDVDPTVVVGPRQGVALKLGNAKDVNAKCEAYVDPIIYPDSRMNPSEDLSWSDDEDDVRVENLVKMAEEGKAFSNEMFGGGCIPSEVVVAVKKPKRGGKSKVVRGRKGTKTGRNTIRLRRKQKIPGVDEREGFDCLDANALSRMLDDKLKAQEKRIIEGGDSNMGDDTNTGVGGQSDAEIADNTATVVDVQSDAEIADNTATLVDVQDMNRPSATRVSEHTPEDSNVHPLSYVSIEELLVGVERTPQRGQVEGNDDFPLHSSQLQSCASEEPLADASKVASSQIGDVAARETSLSPTQRDSDEDFTTPPPSNPSATKAAIGTVLDVEKTKLLVGHSSPLLSVGEVVADPEERYQRSLSKIRGKSFISIVGEVSLSAKKIFDIIERKKQFTSKVMDALIKFSRHLLRTDDIDGEKLRVDVLGSKFVSQLTRLFLKFSKTSPPEDFIFPAVLVELLMGVGEADRVRLFDEADFVYMPFNFDKKHWVALCVDLKAHKITTLDSNIQLRKDSAMCAELQPLAAMLPYLFKQANSSGDPISLHPFSIDRLHGIPQVTSSFDSGVFSLFLIHAHAAGGIEECVNFDVAALDQEAKKLVSTIILAGVAS</sequence>
<evidence type="ECO:0000256" key="1">
    <source>
        <dbReference type="ARBA" id="ARBA00022670"/>
    </source>
</evidence>
<dbReference type="PANTHER" id="PTHR48449">
    <property type="entry name" value="DUF1985 DOMAIN-CONTAINING PROTEIN"/>
    <property type="match status" value="1"/>
</dbReference>
<keyword evidence="6" id="KW-1185">Reference proteome</keyword>
<name>A0A8T2D9M4_9BRAS</name>
<organism evidence="5 6">
    <name type="scientific">Arabidopsis thaliana x Arabidopsis arenosa</name>
    <dbReference type="NCBI Taxonomy" id="1240361"/>
    <lineage>
        <taxon>Eukaryota</taxon>
        <taxon>Viridiplantae</taxon>
        <taxon>Streptophyta</taxon>
        <taxon>Embryophyta</taxon>
        <taxon>Tracheophyta</taxon>
        <taxon>Spermatophyta</taxon>
        <taxon>Magnoliopsida</taxon>
        <taxon>eudicotyledons</taxon>
        <taxon>Gunneridae</taxon>
        <taxon>Pentapetalae</taxon>
        <taxon>rosids</taxon>
        <taxon>malvids</taxon>
        <taxon>Brassicales</taxon>
        <taxon>Brassicaceae</taxon>
        <taxon>Camelineae</taxon>
        <taxon>Arabidopsis</taxon>
    </lineage>
</organism>
<evidence type="ECO:0000313" key="6">
    <source>
        <dbReference type="Proteomes" id="UP000694240"/>
    </source>
</evidence>
<feature type="domain" description="Ubiquitin-like protease family profile" evidence="4">
    <location>
        <begin position="631"/>
        <end position="827"/>
    </location>
</feature>
<protein>
    <submittedName>
        <fullName evidence="5">Papain-like cysteine peptidase superfamily</fullName>
    </submittedName>
</protein>
<dbReference type="InterPro" id="IPR015410">
    <property type="entry name" value="DUF1985"/>
</dbReference>
<dbReference type="GO" id="GO:0006508">
    <property type="term" value="P:proteolysis"/>
    <property type="evidence" value="ECO:0007669"/>
    <property type="project" value="UniProtKB-KW"/>
</dbReference>
<dbReference type="Proteomes" id="UP000694240">
    <property type="component" value="Chromosome 5"/>
</dbReference>
<dbReference type="Pfam" id="PF09331">
    <property type="entry name" value="DUF1985"/>
    <property type="match status" value="1"/>
</dbReference>
<keyword evidence="1" id="KW-0645">Protease</keyword>
<dbReference type="AlphaFoldDB" id="A0A8T2D9M4"/>
<dbReference type="InterPro" id="IPR003653">
    <property type="entry name" value="Peptidase_C48_C"/>
</dbReference>
<evidence type="ECO:0000313" key="5">
    <source>
        <dbReference type="EMBL" id="KAG7603741.1"/>
    </source>
</evidence>
<gene>
    <name evidence="5" type="ORF">ISN45_At05g026840</name>
</gene>
<dbReference type="GO" id="GO:0008234">
    <property type="term" value="F:cysteine-type peptidase activity"/>
    <property type="evidence" value="ECO:0007669"/>
    <property type="project" value="InterPro"/>
</dbReference>
<dbReference type="PANTHER" id="PTHR48449:SF2">
    <property type="entry name" value="UBIQUITIN-LIKE PROTEASE FAMILY PROFILE DOMAIN-CONTAINING PROTEIN"/>
    <property type="match status" value="1"/>
</dbReference>
<dbReference type="Pfam" id="PF02902">
    <property type="entry name" value="Peptidase_C48"/>
    <property type="match status" value="1"/>
</dbReference>
<proteinExistence type="predicted"/>